<evidence type="ECO:0000313" key="2">
    <source>
        <dbReference type="EMBL" id="KAL2607570.1"/>
    </source>
</evidence>
<dbReference type="Proteomes" id="UP001605036">
    <property type="component" value="Unassembled WGS sequence"/>
</dbReference>
<feature type="region of interest" description="Disordered" evidence="1">
    <location>
        <begin position="176"/>
        <end position="216"/>
    </location>
</feature>
<name>A0ABD1XFK4_9MARC</name>
<evidence type="ECO:0000256" key="1">
    <source>
        <dbReference type="SAM" id="MobiDB-lite"/>
    </source>
</evidence>
<evidence type="ECO:0000313" key="3">
    <source>
        <dbReference type="Proteomes" id="UP001605036"/>
    </source>
</evidence>
<sequence>MWTLNPRRPPKRSKRDPNNHLGSVQDLSPTGRMATKEISLQPWKPRGRKRGRLSNPCIVRTNMDISAKERRMLKIGVKASRLEMDPPLSTPIGKTSNRGSNHILAGDTTKEVPPTSSKVSSNGILEEFVSQMTTMRSNIIEHHERKNQCLASLEEDLAHAKLEKEKLKATIEALEKREKRDECQSGIDGEKGPLQFVGSEDGTLSDSQPFRNDWRF</sequence>
<accession>A0ABD1XFK4</accession>
<feature type="compositionally biased region" description="Basic and acidic residues" evidence="1">
    <location>
        <begin position="176"/>
        <end position="191"/>
    </location>
</feature>
<organism evidence="2 3">
    <name type="scientific">Riccia fluitans</name>
    <dbReference type="NCBI Taxonomy" id="41844"/>
    <lineage>
        <taxon>Eukaryota</taxon>
        <taxon>Viridiplantae</taxon>
        <taxon>Streptophyta</taxon>
        <taxon>Embryophyta</taxon>
        <taxon>Marchantiophyta</taxon>
        <taxon>Marchantiopsida</taxon>
        <taxon>Marchantiidae</taxon>
        <taxon>Marchantiales</taxon>
        <taxon>Ricciaceae</taxon>
        <taxon>Riccia</taxon>
    </lineage>
</organism>
<dbReference type="EMBL" id="JBHFFA010000008">
    <property type="protein sequence ID" value="KAL2607570.1"/>
    <property type="molecule type" value="Genomic_DNA"/>
</dbReference>
<gene>
    <name evidence="2" type="ORF">R1flu_026143</name>
</gene>
<proteinExistence type="predicted"/>
<protein>
    <submittedName>
        <fullName evidence="2">Uncharacterized protein</fullName>
    </submittedName>
</protein>
<feature type="region of interest" description="Disordered" evidence="1">
    <location>
        <begin position="1"/>
        <end position="38"/>
    </location>
</feature>
<dbReference type="AlphaFoldDB" id="A0ABD1XFK4"/>
<keyword evidence="3" id="KW-1185">Reference proteome</keyword>
<comment type="caution">
    <text evidence="2">The sequence shown here is derived from an EMBL/GenBank/DDBJ whole genome shotgun (WGS) entry which is preliminary data.</text>
</comment>
<reference evidence="2 3" key="1">
    <citation type="submission" date="2024-09" db="EMBL/GenBank/DDBJ databases">
        <title>Chromosome-scale assembly of Riccia fluitans.</title>
        <authorList>
            <person name="Paukszto L."/>
            <person name="Sawicki J."/>
            <person name="Karawczyk K."/>
            <person name="Piernik-Szablinska J."/>
            <person name="Szczecinska M."/>
            <person name="Mazdziarz M."/>
        </authorList>
    </citation>
    <scope>NUCLEOTIDE SEQUENCE [LARGE SCALE GENOMIC DNA]</scope>
    <source>
        <strain evidence="2">Rf_01</strain>
        <tissue evidence="2">Aerial parts of the thallus</tissue>
    </source>
</reference>
<feature type="region of interest" description="Disordered" evidence="1">
    <location>
        <begin position="84"/>
        <end position="119"/>
    </location>
</feature>